<proteinExistence type="predicted"/>
<reference evidence="1 2" key="1">
    <citation type="journal article" date="2007" name="Proc. Natl. Acad. Sci. U.S.A.">
        <title>Genome dynamics in a natural archaeal population.</title>
        <authorList>
            <person name="Allen E.E."/>
            <person name="Tyson G.W."/>
            <person name="Whitaker R.J."/>
            <person name="Detter J.C."/>
            <person name="Richardson P.M."/>
            <person name="Banfield J.F."/>
        </authorList>
    </citation>
    <scope>NUCLEOTIDE SEQUENCE [LARGE SCALE GENOMIC DNA]</scope>
    <source>
        <strain evidence="2">fer1</strain>
    </source>
</reference>
<dbReference type="AlphaFoldDB" id="S0ALZ6"/>
<evidence type="ECO:0000313" key="1">
    <source>
        <dbReference type="EMBL" id="AGO60031.1"/>
    </source>
</evidence>
<protein>
    <submittedName>
        <fullName evidence="1">Uncharacterized protein</fullName>
    </submittedName>
</protein>
<sequence length="148" mass="17052">MYKGINRINTLNPARLLDGIDVETTDELLIRRSISTMYMSLFNFWAAIEYYQNNQIGNGKGKAFTNDDFTMTRFEKSFIGIGSKYIFTLSNYRNACDHRLENPARVTSYNTESIGSERVPINNKSLRKAHESFIHILEVLKNKVDEGI</sequence>
<gene>
    <name evidence="1" type="ORF">FACI_IFERC00001G0051</name>
</gene>
<name>S0ALZ6_FERAC</name>
<dbReference type="Proteomes" id="UP000014660">
    <property type="component" value="Chromosome"/>
</dbReference>
<keyword evidence="2" id="KW-1185">Reference proteome</keyword>
<evidence type="ECO:0000313" key="2">
    <source>
        <dbReference type="Proteomes" id="UP000014660"/>
    </source>
</evidence>
<organism evidence="1 2">
    <name type="scientific">Ferroplasma acidarmanus Fer1</name>
    <dbReference type="NCBI Taxonomy" id="333146"/>
    <lineage>
        <taxon>Archaea</taxon>
        <taxon>Methanobacteriati</taxon>
        <taxon>Thermoplasmatota</taxon>
        <taxon>Thermoplasmata</taxon>
        <taxon>Thermoplasmatales</taxon>
        <taxon>Ferroplasmaceae</taxon>
        <taxon>Ferroplasma</taxon>
    </lineage>
</organism>
<accession>S0ALZ6</accession>
<dbReference type="EMBL" id="CP004145">
    <property type="protein sequence ID" value="AGO60031.1"/>
    <property type="molecule type" value="Genomic_DNA"/>
</dbReference>
<dbReference type="RefSeq" id="WP_009886069.1">
    <property type="nucleotide sequence ID" value="NC_021592.1"/>
</dbReference>
<dbReference type="HOGENOM" id="CLU_1821102_0_0_2"/>
<dbReference type="KEGG" id="fac:FACI_IFERC01G0051"/>
<dbReference type="GeneID" id="16024195"/>